<proteinExistence type="predicted"/>
<dbReference type="InterPro" id="IPR041881">
    <property type="entry name" value="PqqD_sf"/>
</dbReference>
<evidence type="ECO:0008006" key="3">
    <source>
        <dbReference type="Google" id="ProtNLM"/>
    </source>
</evidence>
<comment type="caution">
    <text evidence="1">The sequence shown here is derived from an EMBL/GenBank/DDBJ whole genome shotgun (WGS) entry which is preliminary data.</text>
</comment>
<name>A0A839PWR7_9MICO</name>
<protein>
    <recommendedName>
        <fullName evidence="3">Coenzyme PQQ synthesis protein D (PqqD)</fullName>
    </recommendedName>
</protein>
<accession>A0A839PWR7</accession>
<sequence>MILALADGVSFRQTNTGLVMLFNRVSGIMYELNETAAEIAKIVADGATRLDELVDRMCVAFDGDSALIGEDTRRFVSDFIKLGIVTAREGED</sequence>
<dbReference type="InterPro" id="IPR008792">
    <property type="entry name" value="PQQD"/>
</dbReference>
<dbReference type="RefSeq" id="WP_184511472.1">
    <property type="nucleotide sequence ID" value="NZ_JACHVT010000017.1"/>
</dbReference>
<dbReference type="Pfam" id="PF05402">
    <property type="entry name" value="PqqD"/>
    <property type="match status" value="1"/>
</dbReference>
<evidence type="ECO:0000313" key="1">
    <source>
        <dbReference type="EMBL" id="MBB2988530.1"/>
    </source>
</evidence>
<dbReference type="EMBL" id="JACHVT010000017">
    <property type="protein sequence ID" value="MBB2988530.1"/>
    <property type="molecule type" value="Genomic_DNA"/>
</dbReference>
<evidence type="ECO:0000313" key="2">
    <source>
        <dbReference type="Proteomes" id="UP000590811"/>
    </source>
</evidence>
<dbReference type="Gene3D" id="1.10.10.1150">
    <property type="entry name" value="Coenzyme PQQ synthesis protein D (PqqD)"/>
    <property type="match status" value="1"/>
</dbReference>
<organism evidence="1 2">
    <name type="scientific">Terracoccus luteus</name>
    <dbReference type="NCBI Taxonomy" id="53356"/>
    <lineage>
        <taxon>Bacteria</taxon>
        <taxon>Bacillati</taxon>
        <taxon>Actinomycetota</taxon>
        <taxon>Actinomycetes</taxon>
        <taxon>Micrococcales</taxon>
        <taxon>Intrasporangiaceae</taxon>
        <taxon>Terracoccus</taxon>
    </lineage>
</organism>
<dbReference type="AlphaFoldDB" id="A0A839PWR7"/>
<gene>
    <name evidence="1" type="ORF">FHW14_003725</name>
</gene>
<dbReference type="Proteomes" id="UP000590811">
    <property type="component" value="Unassembled WGS sequence"/>
</dbReference>
<reference evidence="1 2" key="1">
    <citation type="submission" date="2020-08" db="EMBL/GenBank/DDBJ databases">
        <title>Genomic Encyclopedia of Type Strains, Phase IV (KMG-V): Genome sequencing to study the core and pangenomes of soil and plant-associated prokaryotes.</title>
        <authorList>
            <person name="Whitman W."/>
        </authorList>
    </citation>
    <scope>NUCLEOTIDE SEQUENCE [LARGE SCALE GENOMIC DNA]</scope>
    <source>
        <strain evidence="1 2">B3ACCR2</strain>
    </source>
</reference>